<dbReference type="PANTHER" id="PTHR30522:SF0">
    <property type="entry name" value="NUCLEOSIDE TRIPHOSPHATE PYROPHOSPHOHYDROLASE"/>
    <property type="match status" value="1"/>
</dbReference>
<evidence type="ECO:0000259" key="1">
    <source>
        <dbReference type="Pfam" id="PF03819"/>
    </source>
</evidence>
<comment type="caution">
    <text evidence="2">The sequence shown here is derived from an EMBL/GenBank/DDBJ whole genome shotgun (WGS) entry which is preliminary data.</text>
</comment>
<feature type="domain" description="NTP pyrophosphohydrolase MazG-like" evidence="1">
    <location>
        <begin position="27"/>
        <end position="100"/>
    </location>
</feature>
<dbReference type="CDD" id="cd11529">
    <property type="entry name" value="NTP-PPase_MazG_Cterm"/>
    <property type="match status" value="1"/>
</dbReference>
<keyword evidence="3" id="KW-1185">Reference proteome</keyword>
<accession>A0ABP9N683</accession>
<dbReference type="InterPro" id="IPR048015">
    <property type="entry name" value="NTP-PPase_MazG-like_N"/>
</dbReference>
<dbReference type="RefSeq" id="WP_345489912.1">
    <property type="nucleotide sequence ID" value="NZ_BAABHY010000001.1"/>
</dbReference>
<dbReference type="NCBIfam" id="TIGR00444">
    <property type="entry name" value="mazG"/>
    <property type="match status" value="1"/>
</dbReference>
<dbReference type="Pfam" id="PF03819">
    <property type="entry name" value="MazG"/>
    <property type="match status" value="2"/>
</dbReference>
<evidence type="ECO:0000313" key="2">
    <source>
        <dbReference type="EMBL" id="GAA5109209.1"/>
    </source>
</evidence>
<protein>
    <submittedName>
        <fullName evidence="2">Nucleoside triphosphate pyrophosphohydrolase</fullName>
    </submittedName>
</protein>
<dbReference type="InterPro" id="IPR004518">
    <property type="entry name" value="MazG-like_dom"/>
</dbReference>
<dbReference type="SUPFAM" id="SSF101386">
    <property type="entry name" value="all-alpha NTP pyrophosphatases"/>
    <property type="match status" value="2"/>
</dbReference>
<dbReference type="CDD" id="cd11528">
    <property type="entry name" value="NTP-PPase_MazG_Nterm"/>
    <property type="match status" value="1"/>
</dbReference>
<dbReference type="InterPro" id="IPR011551">
    <property type="entry name" value="NTP_PyrPHydrolase_MazG"/>
</dbReference>
<evidence type="ECO:0000313" key="3">
    <source>
        <dbReference type="Proteomes" id="UP001500171"/>
    </source>
</evidence>
<sequence>MQSLEQLLTIMKQLRDPVNGCEWDRVQTFDSIKNHTLEETYEVLHAIDQKDFNELKNELGDLLFQIVFYSEMANEQQHFNFDDVCQTLANKLTRRHPHIFGNGESKVDWEILKQQERNQKHQYSILDDIPSSQPALMRAEKIQKRCASVGFDWDELSPVIEKVKEEINEVFVEINQPIPIQDKIEEEMGDLLFAVVNLVRHLGLKSEQTLNKANQKFERRFRQVESHFKHKGQQLYDITLDEMEQAWQEIKLSEQRNRKS</sequence>
<dbReference type="Gene3D" id="1.10.287.1080">
    <property type="entry name" value="MazG-like"/>
    <property type="match status" value="2"/>
</dbReference>
<reference evidence="3" key="1">
    <citation type="journal article" date="2019" name="Int. J. Syst. Evol. Microbiol.">
        <title>The Global Catalogue of Microorganisms (GCM) 10K type strain sequencing project: providing services to taxonomists for standard genome sequencing and annotation.</title>
        <authorList>
            <consortium name="The Broad Institute Genomics Platform"/>
            <consortium name="The Broad Institute Genome Sequencing Center for Infectious Disease"/>
            <person name="Wu L."/>
            <person name="Ma J."/>
        </authorList>
    </citation>
    <scope>NUCLEOTIDE SEQUENCE [LARGE SCALE GENOMIC DNA]</scope>
    <source>
        <strain evidence="3">JCM 18050</strain>
    </source>
</reference>
<name>A0ABP9N683_9GAMM</name>
<proteinExistence type="predicted"/>
<gene>
    <name evidence="2" type="primary">mazG</name>
    <name evidence="2" type="ORF">GCM10023211_12280</name>
</gene>
<dbReference type="NCBIfam" id="NF007113">
    <property type="entry name" value="PRK09562.1"/>
    <property type="match status" value="1"/>
</dbReference>
<feature type="domain" description="NTP pyrophosphohydrolase MazG-like" evidence="1">
    <location>
        <begin position="160"/>
        <end position="223"/>
    </location>
</feature>
<dbReference type="EMBL" id="BAABHY010000001">
    <property type="protein sequence ID" value="GAA5109209.1"/>
    <property type="molecule type" value="Genomic_DNA"/>
</dbReference>
<organism evidence="2 3">
    <name type="scientific">Orbus sasakiae</name>
    <dbReference type="NCBI Taxonomy" id="1078475"/>
    <lineage>
        <taxon>Bacteria</taxon>
        <taxon>Pseudomonadati</taxon>
        <taxon>Pseudomonadota</taxon>
        <taxon>Gammaproteobacteria</taxon>
        <taxon>Orbales</taxon>
        <taxon>Orbaceae</taxon>
        <taxon>Orbus</taxon>
    </lineage>
</organism>
<dbReference type="InterPro" id="IPR048011">
    <property type="entry name" value="NTP-PPase_MazG-like_C"/>
</dbReference>
<dbReference type="PANTHER" id="PTHR30522">
    <property type="entry name" value="NUCLEOSIDE TRIPHOSPHATE PYROPHOSPHOHYDROLASE"/>
    <property type="match status" value="1"/>
</dbReference>
<dbReference type="Proteomes" id="UP001500171">
    <property type="component" value="Unassembled WGS sequence"/>
</dbReference>